<dbReference type="PANTHER" id="PTHR22603">
    <property type="entry name" value="CHOLINE/ETHANOALAMINE KINASE"/>
    <property type="match status" value="1"/>
</dbReference>
<comment type="caution">
    <text evidence="2">The sequence shown here is derived from an EMBL/GenBank/DDBJ whole genome shotgun (WGS) entry which is preliminary data.</text>
</comment>
<dbReference type="EMBL" id="JAVDPW010000002">
    <property type="protein sequence ID" value="MDR6288521.1"/>
    <property type="molecule type" value="Genomic_DNA"/>
</dbReference>
<gene>
    <name evidence="2" type="ORF">E9232_001028</name>
</gene>
<accession>A0ABU1JIU5</accession>
<proteinExistence type="predicted"/>
<dbReference type="Gene3D" id="3.90.1200.10">
    <property type="match status" value="1"/>
</dbReference>
<evidence type="ECO:0000259" key="1">
    <source>
        <dbReference type="Pfam" id="PF01636"/>
    </source>
</evidence>
<name>A0ABU1JIU5_9PROT</name>
<dbReference type="Proteomes" id="UP001262410">
    <property type="component" value="Unassembled WGS sequence"/>
</dbReference>
<dbReference type="InterPro" id="IPR011009">
    <property type="entry name" value="Kinase-like_dom_sf"/>
</dbReference>
<evidence type="ECO:0000313" key="2">
    <source>
        <dbReference type="EMBL" id="MDR6288521.1"/>
    </source>
</evidence>
<dbReference type="Pfam" id="PF01636">
    <property type="entry name" value="APH"/>
    <property type="match status" value="1"/>
</dbReference>
<reference evidence="2 3" key="1">
    <citation type="submission" date="2023-07" db="EMBL/GenBank/DDBJ databases">
        <title>Sorghum-associated microbial communities from plants grown in Nebraska, USA.</title>
        <authorList>
            <person name="Schachtman D."/>
        </authorList>
    </citation>
    <scope>NUCLEOTIDE SEQUENCE [LARGE SCALE GENOMIC DNA]</scope>
    <source>
        <strain evidence="2 3">584</strain>
    </source>
</reference>
<dbReference type="CDD" id="cd05151">
    <property type="entry name" value="ChoK-like"/>
    <property type="match status" value="1"/>
</dbReference>
<dbReference type="InterPro" id="IPR002575">
    <property type="entry name" value="Aminoglycoside_PTrfase"/>
</dbReference>
<dbReference type="Gene3D" id="3.30.200.20">
    <property type="entry name" value="Phosphorylase Kinase, domain 1"/>
    <property type="match status" value="1"/>
</dbReference>
<evidence type="ECO:0000313" key="3">
    <source>
        <dbReference type="Proteomes" id="UP001262410"/>
    </source>
</evidence>
<keyword evidence="3" id="KW-1185">Reference proteome</keyword>
<feature type="domain" description="Aminoglycoside phosphotransferase" evidence="1">
    <location>
        <begin position="20"/>
        <end position="230"/>
    </location>
</feature>
<dbReference type="PANTHER" id="PTHR22603:SF66">
    <property type="entry name" value="ETHANOLAMINE KINASE"/>
    <property type="match status" value="1"/>
</dbReference>
<protein>
    <submittedName>
        <fullName evidence="2">Thiamine kinase-like enzyme</fullName>
    </submittedName>
</protein>
<organism evidence="2 3">
    <name type="scientific">Inquilinus ginsengisoli</name>
    <dbReference type="NCBI Taxonomy" id="363840"/>
    <lineage>
        <taxon>Bacteria</taxon>
        <taxon>Pseudomonadati</taxon>
        <taxon>Pseudomonadota</taxon>
        <taxon>Alphaproteobacteria</taxon>
        <taxon>Rhodospirillales</taxon>
        <taxon>Rhodospirillaceae</taxon>
        <taxon>Inquilinus</taxon>
    </lineage>
</organism>
<sequence>MPEASDIIAGLGCWSGRIAIAPLAGGLTNRNYRVDDAAGRHVVRLGDDIPHHHILRFNELAASRAAAEAGISPAVEHAQPGILVTRFIDGETLTAERVRQELPRALDLVCRVHREMPAHLRGPALVFWVFHVLRDYGHGLAGRRPAAELAALLDKAARLEAAVGPVDLVFGHNDLLAANFIDDGDRLWLVDWDYAGFNSPLFDLGGLASNNGFSVAEEAVMLEAYFGAPASAGLRWRYTAMKAAAALREVLWGMVSEIHSTLEVDYVAYTEANLRRFEAAWTDFQGL</sequence>
<dbReference type="RefSeq" id="WP_309792525.1">
    <property type="nucleotide sequence ID" value="NZ_JAVDPW010000002.1"/>
</dbReference>
<dbReference type="SUPFAM" id="SSF56112">
    <property type="entry name" value="Protein kinase-like (PK-like)"/>
    <property type="match status" value="1"/>
</dbReference>